<dbReference type="AlphaFoldDB" id="A0A3D3R9W4"/>
<accession>A0A3D3R9W4</accession>
<feature type="domain" description="Glycosyltransferase subfamily 4-like N-terminal" evidence="2">
    <location>
        <begin position="21"/>
        <end position="177"/>
    </location>
</feature>
<name>A0A3D3R9W4_9PLAN</name>
<accession>A0A517XBW7</accession>
<dbReference type="Proteomes" id="UP000263642">
    <property type="component" value="Unassembled WGS sequence"/>
</dbReference>
<dbReference type="PANTHER" id="PTHR45947">
    <property type="entry name" value="SULFOQUINOVOSYL TRANSFERASE SQD2"/>
    <property type="match status" value="1"/>
</dbReference>
<gene>
    <name evidence="4" type="primary">epsD_2</name>
    <name evidence="3" type="ORF">DIT97_17925</name>
    <name evidence="4" type="ORF">GmarT_28760</name>
</gene>
<dbReference type="Pfam" id="PF00534">
    <property type="entry name" value="Glycos_transf_1"/>
    <property type="match status" value="1"/>
</dbReference>
<dbReference type="EMBL" id="CP042910">
    <property type="protein sequence ID" value="QEG17005.1"/>
    <property type="molecule type" value="Genomic_DNA"/>
</dbReference>
<dbReference type="Gene3D" id="3.40.50.2000">
    <property type="entry name" value="Glycogen Phosphorylase B"/>
    <property type="match status" value="2"/>
</dbReference>
<reference evidence="4 6" key="2">
    <citation type="submission" date="2019-08" db="EMBL/GenBank/DDBJ databases">
        <title>Deep-cultivation of Planctomycetes and their phenomic and genomic characterization uncovers novel biology.</title>
        <authorList>
            <person name="Wiegand S."/>
            <person name="Jogler M."/>
            <person name="Boedeker C."/>
            <person name="Pinto D."/>
            <person name="Vollmers J."/>
            <person name="Rivas-Marin E."/>
            <person name="Kohn T."/>
            <person name="Peeters S.H."/>
            <person name="Heuer A."/>
            <person name="Rast P."/>
            <person name="Oberbeckmann S."/>
            <person name="Bunk B."/>
            <person name="Jeske O."/>
            <person name="Meyerdierks A."/>
            <person name="Storesund J.E."/>
            <person name="Kallscheuer N."/>
            <person name="Luecker S."/>
            <person name="Lage O.M."/>
            <person name="Pohl T."/>
            <person name="Merkel B.J."/>
            <person name="Hornburger P."/>
            <person name="Mueller R.-W."/>
            <person name="Bruemmer F."/>
            <person name="Labrenz M."/>
            <person name="Spormann A.M."/>
            <person name="Op den Camp H."/>
            <person name="Overmann J."/>
            <person name="Amann R."/>
            <person name="Jetten M.S.M."/>
            <person name="Mascher T."/>
            <person name="Medema M.H."/>
            <person name="Devos D.P."/>
            <person name="Kaster A.-K."/>
            <person name="Ovreas L."/>
            <person name="Rohde M."/>
            <person name="Galperin M.Y."/>
            <person name="Jogler C."/>
        </authorList>
    </citation>
    <scope>NUCLEOTIDE SEQUENCE [LARGE SCALE GENOMIC DNA]</scope>
    <source>
        <strain evidence="4 6">DSM 8797</strain>
    </source>
</reference>
<protein>
    <submittedName>
        <fullName evidence="3">Glycosyl transferase</fullName>
    </submittedName>
    <submittedName>
        <fullName evidence="4">Glycosyltransferase EpsD</fullName>
        <ecNumber evidence="4">2.4.-.-</ecNumber>
    </submittedName>
</protein>
<dbReference type="PANTHER" id="PTHR45947:SF14">
    <property type="entry name" value="SLL1723 PROTEIN"/>
    <property type="match status" value="1"/>
</dbReference>
<dbReference type="Pfam" id="PF13439">
    <property type="entry name" value="Glyco_transf_4"/>
    <property type="match status" value="1"/>
</dbReference>
<sequence>MIANQSTVIKVSLLIPTLDQSGAEKQLSLLATSLPREEFEVQVIALTRGGPYETLLRQHNIPVTILNKRFKFDPLAYRALKKTIEQQQPDILHTWLFAANSYGRMAVRRMSKTLKTPKVIVSERCVDSWKSNWQHNVDRRLLPQTSLLVGNSQSVVDFYQQQGVPESILRVVPNGIPIPEVTSTESIRKELFQQQDIPDDARLMAFVGRLARQKRIEDLLWTLQLLRQMNEKIILLLIGEGPERAKLEQLAHKYTVTPNVRFLGHRPDVKQLFPLFDLFLLASDFEGQSNSLMEAMSYGIPVIASDIPPNRELVMHGETGFLTSVGDCTGYAQYAERILADPQLATDLGTAARKKMQQDFSIAKMTAGYAALYREVLA</sequence>
<dbReference type="SUPFAM" id="SSF53756">
    <property type="entry name" value="UDP-Glycosyltransferase/glycogen phosphorylase"/>
    <property type="match status" value="1"/>
</dbReference>
<dbReference type="InterPro" id="IPR028098">
    <property type="entry name" value="Glyco_trans_4-like_N"/>
</dbReference>
<dbReference type="InterPro" id="IPR001296">
    <property type="entry name" value="Glyco_trans_1"/>
</dbReference>
<dbReference type="RefSeq" id="WP_002686224.1">
    <property type="nucleotide sequence ID" value="NZ_CAXAST010000001.1"/>
</dbReference>
<keyword evidence="3" id="KW-0808">Transferase</keyword>
<keyword evidence="4" id="KW-0328">Glycosyltransferase</keyword>
<dbReference type="GO" id="GO:0016757">
    <property type="term" value="F:glycosyltransferase activity"/>
    <property type="evidence" value="ECO:0007669"/>
    <property type="project" value="UniProtKB-KW"/>
</dbReference>
<reference evidence="3 5" key="1">
    <citation type="journal article" date="2018" name="Nat. Biotechnol.">
        <title>A standardized bacterial taxonomy based on genome phylogeny substantially revises the tree of life.</title>
        <authorList>
            <person name="Parks D.H."/>
            <person name="Chuvochina M."/>
            <person name="Waite D.W."/>
            <person name="Rinke C."/>
            <person name="Skarshewski A."/>
            <person name="Chaumeil P.A."/>
            <person name="Hugenholtz P."/>
        </authorList>
    </citation>
    <scope>NUCLEOTIDE SEQUENCE [LARGE SCALE GENOMIC DNA]</scope>
    <source>
        <strain evidence="3">UBA9375</strain>
    </source>
</reference>
<dbReference type="Proteomes" id="UP000322887">
    <property type="component" value="Chromosome"/>
</dbReference>
<keyword evidence="6" id="KW-1185">Reference proteome</keyword>
<dbReference type="EMBL" id="DQAY01000108">
    <property type="protein sequence ID" value="HCO24807.1"/>
    <property type="molecule type" value="Genomic_DNA"/>
</dbReference>
<feature type="domain" description="Glycosyl transferase family 1" evidence="1">
    <location>
        <begin position="188"/>
        <end position="354"/>
    </location>
</feature>
<organism evidence="3 5">
    <name type="scientific">Gimesia maris</name>
    <dbReference type="NCBI Taxonomy" id="122"/>
    <lineage>
        <taxon>Bacteria</taxon>
        <taxon>Pseudomonadati</taxon>
        <taxon>Planctomycetota</taxon>
        <taxon>Planctomycetia</taxon>
        <taxon>Planctomycetales</taxon>
        <taxon>Planctomycetaceae</taxon>
        <taxon>Gimesia</taxon>
    </lineage>
</organism>
<evidence type="ECO:0000259" key="2">
    <source>
        <dbReference type="Pfam" id="PF13439"/>
    </source>
</evidence>
<proteinExistence type="predicted"/>
<evidence type="ECO:0000313" key="6">
    <source>
        <dbReference type="Proteomes" id="UP000322887"/>
    </source>
</evidence>
<evidence type="ECO:0000259" key="1">
    <source>
        <dbReference type="Pfam" id="PF00534"/>
    </source>
</evidence>
<evidence type="ECO:0000313" key="4">
    <source>
        <dbReference type="EMBL" id="QEG17005.1"/>
    </source>
</evidence>
<dbReference type="EC" id="2.4.-.-" evidence="4"/>
<dbReference type="InterPro" id="IPR050194">
    <property type="entry name" value="Glycosyltransferase_grp1"/>
</dbReference>
<evidence type="ECO:0000313" key="5">
    <source>
        <dbReference type="Proteomes" id="UP000263642"/>
    </source>
</evidence>
<evidence type="ECO:0000313" key="3">
    <source>
        <dbReference type="EMBL" id="HCO24807.1"/>
    </source>
</evidence>
<dbReference type="GeneID" id="98647422"/>